<dbReference type="Proteomes" id="UP001597040">
    <property type="component" value="Unassembled WGS sequence"/>
</dbReference>
<dbReference type="PROSITE" id="PS50206">
    <property type="entry name" value="RHODANESE_3"/>
    <property type="match status" value="1"/>
</dbReference>
<keyword evidence="3" id="KW-1185">Reference proteome</keyword>
<evidence type="ECO:0000313" key="3">
    <source>
        <dbReference type="Proteomes" id="UP001597040"/>
    </source>
</evidence>
<sequence>MDNLSLPDLKMKMDKGEVLLLDVRPKEEYAEAHIPGAVSIPMEELEEKLAELPSNHDVVDYCRGPTA</sequence>
<dbReference type="InterPro" id="IPR001763">
    <property type="entry name" value="Rhodanese-like_dom"/>
</dbReference>
<dbReference type="InterPro" id="IPR050229">
    <property type="entry name" value="GlpE_sulfurtransferase"/>
</dbReference>
<dbReference type="Gene3D" id="3.40.250.10">
    <property type="entry name" value="Rhodanese-like domain"/>
    <property type="match status" value="1"/>
</dbReference>
<reference evidence="3" key="1">
    <citation type="journal article" date="2019" name="Int. J. Syst. Evol. Microbiol.">
        <title>The Global Catalogue of Microorganisms (GCM) 10K type strain sequencing project: providing services to taxonomists for standard genome sequencing and annotation.</title>
        <authorList>
            <consortium name="The Broad Institute Genomics Platform"/>
            <consortium name="The Broad Institute Genome Sequencing Center for Infectious Disease"/>
            <person name="Wu L."/>
            <person name="Ma J."/>
        </authorList>
    </citation>
    <scope>NUCLEOTIDE SEQUENCE [LARGE SCALE GENOMIC DNA]</scope>
    <source>
        <strain evidence="3">CCUG 56754</strain>
    </source>
</reference>
<evidence type="ECO:0000313" key="2">
    <source>
        <dbReference type="EMBL" id="MFD1039439.1"/>
    </source>
</evidence>
<dbReference type="RefSeq" id="WP_390363096.1">
    <property type="nucleotide sequence ID" value="NZ_JBHTKJ010000035.1"/>
</dbReference>
<proteinExistence type="predicted"/>
<organism evidence="2 3">
    <name type="scientific">Virgibacillus byunsanensis</name>
    <dbReference type="NCBI Taxonomy" id="570945"/>
    <lineage>
        <taxon>Bacteria</taxon>
        <taxon>Bacillati</taxon>
        <taxon>Bacillota</taxon>
        <taxon>Bacilli</taxon>
        <taxon>Bacillales</taxon>
        <taxon>Bacillaceae</taxon>
        <taxon>Virgibacillus</taxon>
    </lineage>
</organism>
<dbReference type="EMBL" id="JBHTKJ010000035">
    <property type="protein sequence ID" value="MFD1039439.1"/>
    <property type="molecule type" value="Genomic_DNA"/>
</dbReference>
<gene>
    <name evidence="2" type="ORF">ACFQ3N_13700</name>
</gene>
<dbReference type="InterPro" id="IPR036873">
    <property type="entry name" value="Rhodanese-like_dom_sf"/>
</dbReference>
<evidence type="ECO:0000259" key="1">
    <source>
        <dbReference type="PROSITE" id="PS50206"/>
    </source>
</evidence>
<dbReference type="PANTHER" id="PTHR43031">
    <property type="entry name" value="FAD-DEPENDENT OXIDOREDUCTASE"/>
    <property type="match status" value="1"/>
</dbReference>
<feature type="domain" description="Rhodanese" evidence="1">
    <location>
        <begin position="14"/>
        <end position="64"/>
    </location>
</feature>
<dbReference type="Pfam" id="PF00581">
    <property type="entry name" value="Rhodanese"/>
    <property type="match status" value="1"/>
</dbReference>
<dbReference type="InterPro" id="IPR001307">
    <property type="entry name" value="Thiosulphate_STrfase_CS"/>
</dbReference>
<dbReference type="PROSITE" id="PS00380">
    <property type="entry name" value="RHODANESE_1"/>
    <property type="match status" value="1"/>
</dbReference>
<name>A0ABW3LPM6_9BACI</name>
<dbReference type="CDD" id="cd00158">
    <property type="entry name" value="RHOD"/>
    <property type="match status" value="1"/>
</dbReference>
<dbReference type="SUPFAM" id="SSF52821">
    <property type="entry name" value="Rhodanese/Cell cycle control phosphatase"/>
    <property type="match status" value="1"/>
</dbReference>
<protein>
    <submittedName>
        <fullName evidence="2">Rhodanese-like domain-containing protein</fullName>
    </submittedName>
</protein>
<accession>A0ABW3LPM6</accession>
<dbReference type="PANTHER" id="PTHR43031:SF1">
    <property type="entry name" value="PYRIDINE NUCLEOTIDE-DISULPHIDE OXIDOREDUCTASE"/>
    <property type="match status" value="1"/>
</dbReference>
<comment type="caution">
    <text evidence="2">The sequence shown here is derived from an EMBL/GenBank/DDBJ whole genome shotgun (WGS) entry which is preliminary data.</text>
</comment>